<protein>
    <submittedName>
        <fullName evidence="1">Uncharacterized protein</fullName>
    </submittedName>
</protein>
<gene>
    <name evidence="1" type="ORF">SKAU_G00243420</name>
</gene>
<dbReference type="Proteomes" id="UP001152622">
    <property type="component" value="Chromosome 8"/>
</dbReference>
<keyword evidence="2" id="KW-1185">Reference proteome</keyword>
<dbReference type="AlphaFoldDB" id="A0A9Q1F8F6"/>
<dbReference type="EMBL" id="JAINUF010000008">
    <property type="protein sequence ID" value="KAJ8352866.1"/>
    <property type="molecule type" value="Genomic_DNA"/>
</dbReference>
<proteinExistence type="predicted"/>
<comment type="caution">
    <text evidence="1">The sequence shown here is derived from an EMBL/GenBank/DDBJ whole genome shotgun (WGS) entry which is preliminary data.</text>
</comment>
<organism evidence="1 2">
    <name type="scientific">Synaphobranchus kaupii</name>
    <name type="common">Kaup's arrowtooth eel</name>
    <dbReference type="NCBI Taxonomy" id="118154"/>
    <lineage>
        <taxon>Eukaryota</taxon>
        <taxon>Metazoa</taxon>
        <taxon>Chordata</taxon>
        <taxon>Craniata</taxon>
        <taxon>Vertebrata</taxon>
        <taxon>Euteleostomi</taxon>
        <taxon>Actinopterygii</taxon>
        <taxon>Neopterygii</taxon>
        <taxon>Teleostei</taxon>
        <taxon>Anguilliformes</taxon>
        <taxon>Synaphobranchidae</taxon>
        <taxon>Synaphobranchus</taxon>
    </lineage>
</organism>
<evidence type="ECO:0000313" key="2">
    <source>
        <dbReference type="Proteomes" id="UP001152622"/>
    </source>
</evidence>
<name>A0A9Q1F8F6_SYNKA</name>
<sequence>MDPRNDAQGLLGNGGHCFGPLVSHRTLHAASIAAPTPVPGKTNCRDVDSGLRQRQLARQAPRADSAEKGIVSPSPRGLGPLCLLAPQSTRATPIHLSQTCSQK</sequence>
<evidence type="ECO:0000313" key="1">
    <source>
        <dbReference type="EMBL" id="KAJ8352866.1"/>
    </source>
</evidence>
<reference evidence="1" key="1">
    <citation type="journal article" date="2023" name="Science">
        <title>Genome structures resolve the early diversification of teleost fishes.</title>
        <authorList>
            <person name="Parey E."/>
            <person name="Louis A."/>
            <person name="Montfort J."/>
            <person name="Bouchez O."/>
            <person name="Roques C."/>
            <person name="Iampietro C."/>
            <person name="Lluch J."/>
            <person name="Castinel A."/>
            <person name="Donnadieu C."/>
            <person name="Desvignes T."/>
            <person name="Floi Bucao C."/>
            <person name="Jouanno E."/>
            <person name="Wen M."/>
            <person name="Mejri S."/>
            <person name="Dirks R."/>
            <person name="Jansen H."/>
            <person name="Henkel C."/>
            <person name="Chen W.J."/>
            <person name="Zahm M."/>
            <person name="Cabau C."/>
            <person name="Klopp C."/>
            <person name="Thompson A.W."/>
            <person name="Robinson-Rechavi M."/>
            <person name="Braasch I."/>
            <person name="Lecointre G."/>
            <person name="Bobe J."/>
            <person name="Postlethwait J.H."/>
            <person name="Berthelot C."/>
            <person name="Roest Crollius H."/>
            <person name="Guiguen Y."/>
        </authorList>
    </citation>
    <scope>NUCLEOTIDE SEQUENCE</scope>
    <source>
        <strain evidence="1">WJC10195</strain>
    </source>
</reference>
<accession>A0A9Q1F8F6</accession>